<dbReference type="Gene3D" id="1.10.3990.20">
    <property type="entry name" value="protein bp1543"/>
    <property type="match status" value="1"/>
</dbReference>
<sequence length="218" mass="24122">MALSDRQASYSEPADVNPAAMRHVEEHDAEPKFRAIIGKGGARRGIRLESVYWDGLAWLLNGSRQSLGDVVDQAAGQMGENGNLASMLRVLAFRWMWRRLSLMENVYSVENLNALIQACPTPAIVLTRDKKIQFFNEPFMTMLKQKLVLGNIAQLSAGFRFVLDTQVDEALQSLSSRGKMITTGFTATCAGKQLTGQMNLAMAPSHQKQMVIGYVVRG</sequence>
<proteinExistence type="predicted"/>
<feature type="region of interest" description="Disordered" evidence="1">
    <location>
        <begin position="1"/>
        <end position="20"/>
    </location>
</feature>
<protein>
    <submittedName>
        <fullName evidence="3">Aryl-sulfate sulfotransferase</fullName>
    </submittedName>
</protein>
<dbReference type="AlphaFoldDB" id="A0A7C1P216"/>
<comment type="caution">
    <text evidence="3">The sequence shown here is derived from an EMBL/GenBank/DDBJ whole genome shotgun (WGS) entry which is preliminary data.</text>
</comment>
<dbReference type="GO" id="GO:0016740">
    <property type="term" value="F:transferase activity"/>
    <property type="evidence" value="ECO:0007669"/>
    <property type="project" value="UniProtKB-KW"/>
</dbReference>
<feature type="compositionally biased region" description="Polar residues" evidence="1">
    <location>
        <begin position="1"/>
        <end position="10"/>
    </location>
</feature>
<reference evidence="3" key="1">
    <citation type="journal article" date="2020" name="mSystems">
        <title>Genome- and Community-Level Interaction Insights into Carbon Utilization and Element Cycling Functions of Hydrothermarchaeota in Hydrothermal Sediment.</title>
        <authorList>
            <person name="Zhou Z."/>
            <person name="Liu Y."/>
            <person name="Xu W."/>
            <person name="Pan J."/>
            <person name="Luo Z.H."/>
            <person name="Li M."/>
        </authorList>
    </citation>
    <scope>NUCLEOTIDE SEQUENCE [LARGE SCALE GENOMIC DNA]</scope>
    <source>
        <strain evidence="3">SpSt-243</strain>
    </source>
</reference>
<evidence type="ECO:0000259" key="2">
    <source>
        <dbReference type="Pfam" id="PF13467"/>
    </source>
</evidence>
<evidence type="ECO:0000256" key="1">
    <source>
        <dbReference type="SAM" id="MobiDB-lite"/>
    </source>
</evidence>
<dbReference type="InterPro" id="IPR027373">
    <property type="entry name" value="RHH_dom"/>
</dbReference>
<dbReference type="Pfam" id="PF13467">
    <property type="entry name" value="RHH_4"/>
    <property type="match status" value="1"/>
</dbReference>
<dbReference type="InterPro" id="IPR038268">
    <property type="entry name" value="RHH_sf"/>
</dbReference>
<name>A0A7C1P216_9HYPH</name>
<evidence type="ECO:0000313" key="3">
    <source>
        <dbReference type="EMBL" id="HEB45614.1"/>
    </source>
</evidence>
<dbReference type="EMBL" id="DSKI01000943">
    <property type="protein sequence ID" value="HEB45614.1"/>
    <property type="molecule type" value="Genomic_DNA"/>
</dbReference>
<keyword evidence="3" id="KW-0808">Transferase</keyword>
<organism evidence="3">
    <name type="scientific">Agrobacterium albertimagni</name>
    <dbReference type="NCBI Taxonomy" id="147266"/>
    <lineage>
        <taxon>Bacteria</taxon>
        <taxon>Pseudomonadati</taxon>
        <taxon>Pseudomonadota</taxon>
        <taxon>Alphaproteobacteria</taxon>
        <taxon>Hyphomicrobiales</taxon>
        <taxon>Rhizobiaceae</taxon>
        <taxon>Rhizobium/Agrobacterium group</taxon>
        <taxon>Agrobacterium</taxon>
    </lineage>
</organism>
<accession>A0A7C1P216</accession>
<feature type="domain" description="Ribbon-helix-helix" evidence="2">
    <location>
        <begin position="41"/>
        <end position="95"/>
    </location>
</feature>
<gene>
    <name evidence="3" type="ORF">ENP70_18410</name>
</gene>